<accession>E0VX94</accession>
<feature type="compositionally biased region" description="Pro residues" evidence="1">
    <location>
        <begin position="224"/>
        <end position="243"/>
    </location>
</feature>
<dbReference type="GO" id="GO:0016020">
    <property type="term" value="C:membrane"/>
    <property type="evidence" value="ECO:0007669"/>
    <property type="project" value="TreeGrafter"/>
</dbReference>
<keyword evidence="6" id="KW-1185">Reference proteome</keyword>
<dbReference type="eggNOG" id="ENOG502S0D3">
    <property type="taxonomic scope" value="Eukaryota"/>
</dbReference>
<dbReference type="Proteomes" id="UP000009046">
    <property type="component" value="Unassembled WGS sequence"/>
</dbReference>
<dbReference type="HOGENOM" id="CLU_082832_0_0_1"/>
<dbReference type="OMA" id="PQWEPAS"/>
<keyword evidence="2" id="KW-0472">Membrane</keyword>
<sequence>MFFFGFVIILLSSATVRADFDNDVRVDSVGSPSSTSGSDDLVAVVARNCLMGTEPTMTCLRERVLLYVNNLLGVRDNYQGRSSSSNLSDKKMDALIAKRLKKLINSHEFKIQLPKFLFQEAILTFTPSKGLADFKIDFPEEKSLQAEGRGHLKKKLLLPLLLLLKLKIKALTPILLLIIGIKAVKAFIMSKLSLLLVIGFILLQLFKKGGMPMAMMPAAMTTEPPPAYGPPQSPATYGPPAPSPDTTYGSWEPTTSSNNGNGNTYSRWDSHNLAYNAHQPEGKTSQQPGI</sequence>
<dbReference type="FunCoup" id="E0VX94">
    <property type="interactions" value="43"/>
</dbReference>
<dbReference type="PANTHER" id="PTHR21879:SF2">
    <property type="entry name" value="OSIRIS 20"/>
    <property type="match status" value="1"/>
</dbReference>
<protein>
    <recommendedName>
        <fullName evidence="7">Osiris</fullName>
    </recommendedName>
</protein>
<feature type="signal peptide" evidence="3">
    <location>
        <begin position="1"/>
        <end position="18"/>
    </location>
</feature>
<feature type="chain" id="PRO_5014570247" description="Osiris" evidence="3">
    <location>
        <begin position="19"/>
        <end position="290"/>
    </location>
</feature>
<feature type="transmembrane region" description="Helical" evidence="2">
    <location>
        <begin position="186"/>
        <end position="206"/>
    </location>
</feature>
<dbReference type="STRING" id="121224.E0VX94"/>
<reference evidence="4" key="1">
    <citation type="submission" date="2007-04" db="EMBL/GenBank/DDBJ databases">
        <title>Annotation of Pediculus humanus corporis strain USDA.</title>
        <authorList>
            <person name="Kirkness E."/>
            <person name="Hannick L."/>
            <person name="Hass B."/>
            <person name="Bruggner R."/>
            <person name="Lawson D."/>
            <person name="Bidwell S."/>
            <person name="Joardar V."/>
            <person name="Caler E."/>
            <person name="Walenz B."/>
            <person name="Inman J."/>
            <person name="Schobel S."/>
            <person name="Galinsky K."/>
            <person name="Amedeo P."/>
            <person name="Strausberg R."/>
        </authorList>
    </citation>
    <scope>NUCLEOTIDE SEQUENCE</scope>
    <source>
        <strain evidence="4">USDA</strain>
    </source>
</reference>
<dbReference type="OrthoDB" id="6631139at2759"/>
<dbReference type="Pfam" id="PF07898">
    <property type="entry name" value="DUF1676"/>
    <property type="match status" value="1"/>
</dbReference>
<reference evidence="4" key="2">
    <citation type="submission" date="2007-04" db="EMBL/GenBank/DDBJ databases">
        <title>The genome of the human body louse.</title>
        <authorList>
            <consortium name="The Human Body Louse Genome Consortium"/>
            <person name="Kirkness E."/>
            <person name="Walenz B."/>
            <person name="Hass B."/>
            <person name="Bruggner R."/>
            <person name="Strausberg R."/>
        </authorList>
    </citation>
    <scope>NUCLEOTIDE SEQUENCE</scope>
    <source>
        <strain evidence="4">USDA</strain>
    </source>
</reference>
<evidence type="ECO:0000256" key="2">
    <source>
        <dbReference type="SAM" id="Phobius"/>
    </source>
</evidence>
<dbReference type="PANTHER" id="PTHR21879">
    <property type="entry name" value="FI03362P-RELATED-RELATED"/>
    <property type="match status" value="1"/>
</dbReference>
<dbReference type="InParanoid" id="E0VX94"/>
<evidence type="ECO:0000313" key="6">
    <source>
        <dbReference type="Proteomes" id="UP000009046"/>
    </source>
</evidence>
<dbReference type="RefSeq" id="XP_002430738.1">
    <property type="nucleotide sequence ID" value="XM_002430693.1"/>
</dbReference>
<evidence type="ECO:0000256" key="1">
    <source>
        <dbReference type="SAM" id="MobiDB-lite"/>
    </source>
</evidence>
<organism>
    <name type="scientific">Pediculus humanus subsp. corporis</name>
    <name type="common">Body louse</name>
    <dbReference type="NCBI Taxonomy" id="121224"/>
    <lineage>
        <taxon>Eukaryota</taxon>
        <taxon>Metazoa</taxon>
        <taxon>Ecdysozoa</taxon>
        <taxon>Arthropoda</taxon>
        <taxon>Hexapoda</taxon>
        <taxon>Insecta</taxon>
        <taxon>Pterygota</taxon>
        <taxon>Neoptera</taxon>
        <taxon>Paraneoptera</taxon>
        <taxon>Psocodea</taxon>
        <taxon>Troctomorpha</taxon>
        <taxon>Phthiraptera</taxon>
        <taxon>Anoplura</taxon>
        <taxon>Pediculidae</taxon>
        <taxon>Pediculus</taxon>
    </lineage>
</organism>
<dbReference type="AlphaFoldDB" id="E0VX94"/>
<dbReference type="InterPro" id="IPR012464">
    <property type="entry name" value="DUF1676"/>
</dbReference>
<keyword evidence="3" id="KW-0732">Signal</keyword>
<keyword evidence="2" id="KW-1133">Transmembrane helix</keyword>
<dbReference type="VEuPathDB" id="VectorBase:PHUM497570"/>
<evidence type="ECO:0000256" key="3">
    <source>
        <dbReference type="SAM" id="SignalP"/>
    </source>
</evidence>
<dbReference type="KEGG" id="phu:Phum_PHUM497570"/>
<dbReference type="EMBL" id="DS235830">
    <property type="protein sequence ID" value="EEB18000.1"/>
    <property type="molecule type" value="Genomic_DNA"/>
</dbReference>
<feature type="compositionally biased region" description="Low complexity" evidence="1">
    <location>
        <begin position="254"/>
        <end position="264"/>
    </location>
</feature>
<dbReference type="GeneID" id="8236189"/>
<reference evidence="5" key="3">
    <citation type="submission" date="2021-02" db="UniProtKB">
        <authorList>
            <consortium name="EnsemblMetazoa"/>
        </authorList>
    </citation>
    <scope>IDENTIFICATION</scope>
    <source>
        <strain evidence="5">USDA</strain>
    </source>
</reference>
<feature type="region of interest" description="Disordered" evidence="1">
    <location>
        <begin position="224"/>
        <end position="290"/>
    </location>
</feature>
<dbReference type="EnsemblMetazoa" id="PHUM497570-RA">
    <property type="protein sequence ID" value="PHUM497570-PA"/>
    <property type="gene ID" value="PHUM497570"/>
</dbReference>
<dbReference type="EMBL" id="AAZO01006030">
    <property type="status" value="NOT_ANNOTATED_CDS"/>
    <property type="molecule type" value="Genomic_DNA"/>
</dbReference>
<gene>
    <name evidence="5" type="primary">8236189</name>
    <name evidence="4" type="ORF">Phum_PHUM497570</name>
</gene>
<evidence type="ECO:0008006" key="7">
    <source>
        <dbReference type="Google" id="ProtNLM"/>
    </source>
</evidence>
<feature type="transmembrane region" description="Helical" evidence="2">
    <location>
        <begin position="156"/>
        <end position="179"/>
    </location>
</feature>
<name>E0VX94_PEDHC</name>
<proteinExistence type="predicted"/>
<evidence type="ECO:0000313" key="5">
    <source>
        <dbReference type="EnsemblMetazoa" id="PHUM497570-PA"/>
    </source>
</evidence>
<feature type="compositionally biased region" description="Polar residues" evidence="1">
    <location>
        <begin position="244"/>
        <end position="253"/>
    </location>
</feature>
<dbReference type="CTD" id="8236189"/>
<evidence type="ECO:0000313" key="4">
    <source>
        <dbReference type="EMBL" id="EEB18000.1"/>
    </source>
</evidence>
<keyword evidence="2" id="KW-0812">Transmembrane</keyword>